<dbReference type="KEGG" id="rso:RSc0884"/>
<dbReference type="eggNOG" id="ENOG5031N7W">
    <property type="taxonomic scope" value="Bacteria"/>
</dbReference>
<gene>
    <name evidence="1" type="ordered locus">RSc0884</name>
</gene>
<evidence type="ECO:0000313" key="2">
    <source>
        <dbReference type="Proteomes" id="UP000001436"/>
    </source>
</evidence>
<dbReference type="STRING" id="267608.RSc0884"/>
<proteinExistence type="predicted"/>
<keyword evidence="2" id="KW-1185">Reference proteome</keyword>
<dbReference type="EMBL" id="AL646052">
    <property type="protein sequence ID" value="CAD14586.1"/>
    <property type="molecule type" value="Genomic_DNA"/>
</dbReference>
<dbReference type="HOGENOM" id="CLU_2331672_0_0_4"/>
<organism evidence="1 2">
    <name type="scientific">Ralstonia nicotianae (strain ATCC BAA-1114 / GMI1000)</name>
    <name type="common">Ralstonia solanacearum</name>
    <dbReference type="NCBI Taxonomy" id="267608"/>
    <lineage>
        <taxon>Bacteria</taxon>
        <taxon>Pseudomonadati</taxon>
        <taxon>Pseudomonadota</taxon>
        <taxon>Betaproteobacteria</taxon>
        <taxon>Burkholderiales</taxon>
        <taxon>Burkholderiaceae</taxon>
        <taxon>Ralstonia</taxon>
        <taxon>Ralstonia solanacearum species complex</taxon>
    </lineage>
</organism>
<dbReference type="AlphaFoldDB" id="Q8Y109"/>
<sequence>MTLGFCVEQRVHVITPTTPEYKMSKSMRFKAPVIDDVQSSNVDAVLQEPLLDLFGYTMRSVAVTLAREASFHTDDFETSRSAGCDGFTLAMRQVFPGKRRDAWVGVFERGEQRLEVLGHLE</sequence>
<dbReference type="EnsemblBacteria" id="CAD14586">
    <property type="protein sequence ID" value="CAD14586"/>
    <property type="gene ID" value="RSc0884"/>
</dbReference>
<reference evidence="1 2" key="1">
    <citation type="journal article" date="2002" name="Nature">
        <title>Genome sequence of the plant pathogen Ralstonia solanacearum.</title>
        <authorList>
            <person name="Salanoubat M."/>
            <person name="Genin S."/>
            <person name="Artiguenave F."/>
            <person name="Gouzy J."/>
            <person name="Mangenot S."/>
            <person name="Arlat M."/>
            <person name="Billault A."/>
            <person name="Brottier P."/>
            <person name="Camus J.C."/>
            <person name="Cattolico L."/>
            <person name="Chandler M."/>
            <person name="Choisne N."/>
            <person name="Claudel-Renard C."/>
            <person name="Cunnac S."/>
            <person name="Demange N."/>
            <person name="Gaspin C."/>
            <person name="Lavie M."/>
            <person name="Moisan A."/>
            <person name="Robert C."/>
            <person name="Saurin W."/>
            <person name="Schiex T."/>
            <person name="Siguier P."/>
            <person name="Thebault P."/>
            <person name="Whalen M."/>
            <person name="Wincker P."/>
            <person name="Levy M."/>
            <person name="Weissenbach J."/>
            <person name="Boucher C.A."/>
        </authorList>
    </citation>
    <scope>NUCLEOTIDE SEQUENCE [LARGE SCALE GENOMIC DNA]</scope>
    <source>
        <strain evidence="2">ATCC BAA-1114 / GMI1000</strain>
    </source>
</reference>
<dbReference type="Proteomes" id="UP000001436">
    <property type="component" value="Chromosome"/>
</dbReference>
<accession>Q8Y109</accession>
<name>Q8Y109_RALN1</name>
<protein>
    <submittedName>
        <fullName evidence="1">Uncharacterized protein</fullName>
    </submittedName>
</protein>
<evidence type="ECO:0000313" key="1">
    <source>
        <dbReference type="EMBL" id="CAD14586.1"/>
    </source>
</evidence>